<dbReference type="PROSITE" id="PS52016">
    <property type="entry name" value="TONB_DEPENDENT_REC_3"/>
    <property type="match status" value="1"/>
</dbReference>
<evidence type="ECO:0000256" key="4">
    <source>
        <dbReference type="ARBA" id="ARBA00022496"/>
    </source>
</evidence>
<sequence length="788" mass="89389">MIKYLINTSLFLLLATVGMAQHKLEFILLDGHTKKPIEHATVALGNLQGETNSLGRLTFTQVKQGKIPLKIGHLAYKTYLQHLIIQQDQQFTISLDPQNIRTEEIFVQATRAKNNAATSFKNITKEDIKKNNLGQDIPYLLDQTPSVVISSDAGAGIGYTKMSIRGTDATRINVTLNGIPLNNSESMGSFFVNLPDFASSVENIQVQRGVGTSTNGAGAFGGSLNLQTETLAEKPYAALNNSVGSYNTWKNTVKVGTGLLQNKFALNARLSNISSDGYIDRGSSKLQSYYLDAGYYGKNQILKATIFSGKEKTYQAWNGVPESYLSTNRTFNEFTYKNQTDNYTQTHYHLHYSNQLNATWDFNTALHYTRGAGYYEEYKEKDELSSYNIDPVIFGKDTITQSNIIRQRALANDFYGMTFALNYKAPKYLKATLGGAYNNYLGDHYGQVIWAEYASNSFPTKNYYFNDAQKEEFNTFLKVDYTKTKFALYADLQYRGIDYTFQGLNRLQQETDQRVKHHFFNPKVGATYFINTQANIYLSWALAHKEPTRDDYTEAIFEERPLAEQLQDIELGYRLRTKSFQLGANVYGMFYKNQLILTGKINNVGAYLKSNVPDSYRIGLELDAAWQISPKVVWKATATFSENKIKNFIEYVGKEDQPGEVAFSYDKTTISMSPSAILSNEISYRPLQELEFSILSKYVSRQYLDNSQSKERSIQDYMVHNLRINYNFAALGMENIGLSLLVNNLLNKKYESSGYTFGSIAADQSRNSYNYYYPQATTNFLLGLNIRF</sequence>
<dbReference type="SUPFAM" id="SSF56935">
    <property type="entry name" value="Porins"/>
    <property type="match status" value="1"/>
</dbReference>
<dbReference type="InterPro" id="IPR039426">
    <property type="entry name" value="TonB-dep_rcpt-like"/>
</dbReference>
<dbReference type="GO" id="GO:0015344">
    <property type="term" value="F:siderophore uptake transmembrane transporter activity"/>
    <property type="evidence" value="ECO:0007669"/>
    <property type="project" value="TreeGrafter"/>
</dbReference>
<dbReference type="InterPro" id="IPR012910">
    <property type="entry name" value="Plug_dom"/>
</dbReference>
<gene>
    <name evidence="13" type="ORF">J5U18_00615</name>
</gene>
<keyword evidence="7" id="KW-0408">Iron</keyword>
<keyword evidence="5 11" id="KW-0812">Transmembrane</keyword>
<protein>
    <submittedName>
        <fullName evidence="13">TonB-dependent receptor</fullName>
    </submittedName>
</protein>
<evidence type="ECO:0000256" key="8">
    <source>
        <dbReference type="ARBA" id="ARBA00023065"/>
    </source>
</evidence>
<dbReference type="RefSeq" id="WP_353545559.1">
    <property type="nucleotide sequence ID" value="NZ_JAGKSB010000001.1"/>
</dbReference>
<evidence type="ECO:0000256" key="10">
    <source>
        <dbReference type="ARBA" id="ARBA00023237"/>
    </source>
</evidence>
<feature type="domain" description="TonB-dependent receptor plug" evidence="12">
    <location>
        <begin position="114"/>
        <end position="222"/>
    </location>
</feature>
<keyword evidence="6" id="KW-0732">Signal</keyword>
<proteinExistence type="inferred from homology"/>
<evidence type="ECO:0000259" key="12">
    <source>
        <dbReference type="Pfam" id="PF07715"/>
    </source>
</evidence>
<dbReference type="AlphaFoldDB" id="A0A8T4H9Q1"/>
<dbReference type="Gene3D" id="2.170.130.10">
    <property type="entry name" value="TonB-dependent receptor, plug domain"/>
    <property type="match status" value="1"/>
</dbReference>
<keyword evidence="4" id="KW-0410">Iron transport</keyword>
<comment type="similarity">
    <text evidence="11">Belongs to the TonB-dependent receptor family.</text>
</comment>
<keyword evidence="3 11" id="KW-1134">Transmembrane beta strand</keyword>
<evidence type="ECO:0000256" key="3">
    <source>
        <dbReference type="ARBA" id="ARBA00022452"/>
    </source>
</evidence>
<evidence type="ECO:0000256" key="5">
    <source>
        <dbReference type="ARBA" id="ARBA00022692"/>
    </source>
</evidence>
<reference evidence="13" key="1">
    <citation type="submission" date="2021-03" db="EMBL/GenBank/DDBJ databases">
        <authorList>
            <person name="Lu T."/>
            <person name="Wang Q."/>
            <person name="Han X."/>
        </authorList>
    </citation>
    <scope>NUCLEOTIDE SEQUENCE</scope>
    <source>
        <strain evidence="13">WQ 2009</strain>
    </source>
</reference>
<keyword evidence="9 11" id="KW-0472">Membrane</keyword>
<keyword evidence="2 11" id="KW-0813">Transport</keyword>
<dbReference type="EMBL" id="JAGKSB010000001">
    <property type="protein sequence ID" value="MBP3942078.1"/>
    <property type="molecule type" value="Genomic_DNA"/>
</dbReference>
<evidence type="ECO:0000256" key="11">
    <source>
        <dbReference type="PROSITE-ProRule" id="PRU01360"/>
    </source>
</evidence>
<evidence type="ECO:0000256" key="9">
    <source>
        <dbReference type="ARBA" id="ARBA00023136"/>
    </source>
</evidence>
<keyword evidence="13" id="KW-0675">Receptor</keyword>
<comment type="subcellular location">
    <subcellularLocation>
        <location evidence="1 11">Cell outer membrane</location>
        <topology evidence="1 11">Multi-pass membrane protein</topology>
    </subcellularLocation>
</comment>
<dbReference type="PANTHER" id="PTHR32552:SF68">
    <property type="entry name" value="FERRICHROME OUTER MEMBRANE TRANSPORTER_PHAGE RECEPTOR"/>
    <property type="match status" value="1"/>
</dbReference>
<evidence type="ECO:0000256" key="2">
    <source>
        <dbReference type="ARBA" id="ARBA00022448"/>
    </source>
</evidence>
<comment type="caution">
    <text evidence="13">The sequence shown here is derived from an EMBL/GenBank/DDBJ whole genome shotgun (WGS) entry which is preliminary data.</text>
</comment>
<dbReference type="Pfam" id="PF07715">
    <property type="entry name" value="Plug"/>
    <property type="match status" value="1"/>
</dbReference>
<evidence type="ECO:0000313" key="13">
    <source>
        <dbReference type="EMBL" id="MBP3942078.1"/>
    </source>
</evidence>
<organism evidence="13 14">
    <name type="scientific">Rhinopithecimicrobium faecis</name>
    <dbReference type="NCBI Taxonomy" id="2820698"/>
    <lineage>
        <taxon>Bacteria</taxon>
        <taxon>Pseudomonadati</taxon>
        <taxon>Bacteroidota</taxon>
        <taxon>Sphingobacteriia</taxon>
        <taxon>Sphingobacteriales</taxon>
        <taxon>Sphingobacteriaceae</taxon>
        <taxon>Rhinopithecimicrobium</taxon>
    </lineage>
</organism>
<keyword evidence="14" id="KW-1185">Reference proteome</keyword>
<evidence type="ECO:0000256" key="7">
    <source>
        <dbReference type="ARBA" id="ARBA00023004"/>
    </source>
</evidence>
<keyword evidence="8" id="KW-0406">Ion transport</keyword>
<dbReference type="InterPro" id="IPR036942">
    <property type="entry name" value="Beta-barrel_TonB_sf"/>
</dbReference>
<dbReference type="InterPro" id="IPR037066">
    <property type="entry name" value="Plug_dom_sf"/>
</dbReference>
<keyword evidence="10 11" id="KW-0998">Cell outer membrane</keyword>
<dbReference type="PANTHER" id="PTHR32552">
    <property type="entry name" value="FERRICHROME IRON RECEPTOR-RELATED"/>
    <property type="match status" value="1"/>
</dbReference>
<evidence type="ECO:0000256" key="6">
    <source>
        <dbReference type="ARBA" id="ARBA00022729"/>
    </source>
</evidence>
<evidence type="ECO:0000256" key="1">
    <source>
        <dbReference type="ARBA" id="ARBA00004571"/>
    </source>
</evidence>
<dbReference type="Proteomes" id="UP000679691">
    <property type="component" value="Unassembled WGS sequence"/>
</dbReference>
<dbReference type="GO" id="GO:0009279">
    <property type="term" value="C:cell outer membrane"/>
    <property type="evidence" value="ECO:0007669"/>
    <property type="project" value="UniProtKB-SubCell"/>
</dbReference>
<name>A0A8T4H9Q1_9SPHI</name>
<evidence type="ECO:0000313" key="14">
    <source>
        <dbReference type="Proteomes" id="UP000679691"/>
    </source>
</evidence>
<dbReference type="Gene3D" id="2.40.170.20">
    <property type="entry name" value="TonB-dependent receptor, beta-barrel domain"/>
    <property type="match status" value="1"/>
</dbReference>
<accession>A0A8T4H9Q1</accession>